<keyword evidence="1" id="KW-0812">Transmembrane</keyword>
<feature type="transmembrane region" description="Helical" evidence="1">
    <location>
        <begin position="130"/>
        <end position="149"/>
    </location>
</feature>
<keyword evidence="1" id="KW-1133">Transmembrane helix</keyword>
<organism evidence="2 3">
    <name type="scientific">Flavobacterium artemisiae</name>
    <dbReference type="NCBI Taxonomy" id="2126556"/>
    <lineage>
        <taxon>Bacteria</taxon>
        <taxon>Pseudomonadati</taxon>
        <taxon>Bacteroidota</taxon>
        <taxon>Flavobacteriia</taxon>
        <taxon>Flavobacteriales</taxon>
        <taxon>Flavobacteriaceae</taxon>
        <taxon>Flavobacterium</taxon>
    </lineage>
</organism>
<feature type="transmembrane region" description="Helical" evidence="1">
    <location>
        <begin position="12"/>
        <end position="32"/>
    </location>
</feature>
<feature type="transmembrane region" description="Helical" evidence="1">
    <location>
        <begin position="161"/>
        <end position="180"/>
    </location>
</feature>
<evidence type="ECO:0000313" key="2">
    <source>
        <dbReference type="EMBL" id="MFD1601126.1"/>
    </source>
</evidence>
<protein>
    <submittedName>
        <fullName evidence="2">Uncharacterized protein</fullName>
    </submittedName>
</protein>
<sequence>MKLSTEIKHLSFTRNIVFIVSSLVLIIAWMFICAKIDRENDRGLLTSFGYCCIFPAILVSFFSNNKVADFFSLLIYLCVACLLVLLVGFTLGILLTVIAGPLGIAAPLLVTGFLMFYCIRLVISFPDNKTAFWVILVLPIIAAIILYALPANKSDLHEYGIGFPISIYLSLQIISIAVLCKLNNQELEKL</sequence>
<keyword evidence="1" id="KW-0472">Membrane</keyword>
<name>A0ABW4H7I8_9FLAO</name>
<dbReference type="RefSeq" id="WP_379817216.1">
    <property type="nucleotide sequence ID" value="NZ_JBHUDZ010000001.1"/>
</dbReference>
<comment type="caution">
    <text evidence="2">The sequence shown here is derived from an EMBL/GenBank/DDBJ whole genome shotgun (WGS) entry which is preliminary data.</text>
</comment>
<dbReference type="EMBL" id="JBHUDZ010000001">
    <property type="protein sequence ID" value="MFD1601126.1"/>
    <property type="molecule type" value="Genomic_DNA"/>
</dbReference>
<reference evidence="3" key="1">
    <citation type="journal article" date="2019" name="Int. J. Syst. Evol. Microbiol.">
        <title>The Global Catalogue of Microorganisms (GCM) 10K type strain sequencing project: providing services to taxonomists for standard genome sequencing and annotation.</title>
        <authorList>
            <consortium name="The Broad Institute Genomics Platform"/>
            <consortium name="The Broad Institute Genome Sequencing Center for Infectious Disease"/>
            <person name="Wu L."/>
            <person name="Ma J."/>
        </authorList>
    </citation>
    <scope>NUCLEOTIDE SEQUENCE [LARGE SCALE GENOMIC DNA]</scope>
    <source>
        <strain evidence="3">CCUG 70865</strain>
    </source>
</reference>
<feature type="transmembrane region" description="Helical" evidence="1">
    <location>
        <begin position="74"/>
        <end position="98"/>
    </location>
</feature>
<gene>
    <name evidence="2" type="ORF">ACFSC2_00075</name>
</gene>
<evidence type="ECO:0000256" key="1">
    <source>
        <dbReference type="SAM" id="Phobius"/>
    </source>
</evidence>
<keyword evidence="3" id="KW-1185">Reference proteome</keyword>
<dbReference type="Proteomes" id="UP001597138">
    <property type="component" value="Unassembled WGS sequence"/>
</dbReference>
<accession>A0ABW4H7I8</accession>
<evidence type="ECO:0000313" key="3">
    <source>
        <dbReference type="Proteomes" id="UP001597138"/>
    </source>
</evidence>
<proteinExistence type="predicted"/>
<feature type="transmembrane region" description="Helical" evidence="1">
    <location>
        <begin position="104"/>
        <end position="123"/>
    </location>
</feature>
<feature type="transmembrane region" description="Helical" evidence="1">
    <location>
        <begin position="44"/>
        <end position="62"/>
    </location>
</feature>